<evidence type="ECO:0000313" key="7">
    <source>
        <dbReference type="EMBL" id="UWZ59041.1"/>
    </source>
</evidence>
<keyword evidence="8" id="KW-1185">Reference proteome</keyword>
<evidence type="ECO:0000259" key="6">
    <source>
        <dbReference type="PROSITE" id="PS51755"/>
    </source>
</evidence>
<reference evidence="7" key="1">
    <citation type="submission" date="2021-04" db="EMBL/GenBank/DDBJ databases">
        <title>Dactylosporangium aurantiacum NRRL B-8018 full assembly.</title>
        <authorList>
            <person name="Hartkoorn R.C."/>
            <person name="Beaudoing E."/>
            <person name="Hot D."/>
        </authorList>
    </citation>
    <scope>NUCLEOTIDE SEQUENCE</scope>
    <source>
        <strain evidence="7">NRRL B-8018</strain>
    </source>
</reference>
<keyword evidence="4" id="KW-0804">Transcription</keyword>
<dbReference type="Gene3D" id="1.10.10.10">
    <property type="entry name" value="Winged helix-like DNA-binding domain superfamily/Winged helix DNA-binding domain"/>
    <property type="match status" value="1"/>
</dbReference>
<evidence type="ECO:0000256" key="2">
    <source>
        <dbReference type="ARBA" id="ARBA00023015"/>
    </source>
</evidence>
<evidence type="ECO:0000256" key="5">
    <source>
        <dbReference type="PROSITE-ProRule" id="PRU01091"/>
    </source>
</evidence>
<evidence type="ECO:0000256" key="3">
    <source>
        <dbReference type="ARBA" id="ARBA00023125"/>
    </source>
</evidence>
<keyword evidence="3 5" id="KW-0238">DNA-binding</keyword>
<name>A0A9Q9IP24_9ACTN</name>
<accession>A0A9Q9IP24</accession>
<feature type="DNA-binding region" description="OmpR/PhoB-type" evidence="5">
    <location>
        <begin position="1"/>
        <end position="98"/>
    </location>
</feature>
<dbReference type="Gene3D" id="1.25.40.10">
    <property type="entry name" value="Tetratricopeptide repeat domain"/>
    <property type="match status" value="1"/>
</dbReference>
<dbReference type="GO" id="GO:0003677">
    <property type="term" value="F:DNA binding"/>
    <property type="evidence" value="ECO:0007669"/>
    <property type="project" value="UniProtKB-UniRule"/>
</dbReference>
<dbReference type="InterPro" id="IPR005158">
    <property type="entry name" value="BTAD"/>
</dbReference>
<dbReference type="InterPro" id="IPR011990">
    <property type="entry name" value="TPR-like_helical_dom_sf"/>
</dbReference>
<dbReference type="PANTHER" id="PTHR35807">
    <property type="entry name" value="TRANSCRIPTIONAL REGULATOR REDD-RELATED"/>
    <property type="match status" value="1"/>
</dbReference>
<comment type="similarity">
    <text evidence="1">Belongs to the AfsR/DnrI/RedD regulatory family.</text>
</comment>
<dbReference type="PROSITE" id="PS51755">
    <property type="entry name" value="OMPR_PHOB"/>
    <property type="match status" value="1"/>
</dbReference>
<evidence type="ECO:0000313" key="8">
    <source>
        <dbReference type="Proteomes" id="UP001058003"/>
    </source>
</evidence>
<dbReference type="SMART" id="SM01043">
    <property type="entry name" value="BTAD"/>
    <property type="match status" value="1"/>
</dbReference>
<dbReference type="GO" id="GO:0006355">
    <property type="term" value="P:regulation of DNA-templated transcription"/>
    <property type="evidence" value="ECO:0007669"/>
    <property type="project" value="InterPro"/>
</dbReference>
<dbReference type="InterPro" id="IPR036388">
    <property type="entry name" value="WH-like_DNA-bd_sf"/>
</dbReference>
<dbReference type="SUPFAM" id="SSF48452">
    <property type="entry name" value="TPR-like"/>
    <property type="match status" value="1"/>
</dbReference>
<dbReference type="KEGG" id="daur:Daura_24500"/>
<keyword evidence="2" id="KW-0805">Transcription regulation</keyword>
<dbReference type="InterPro" id="IPR051677">
    <property type="entry name" value="AfsR-DnrI-RedD_regulator"/>
</dbReference>
<dbReference type="SMART" id="SM00862">
    <property type="entry name" value="Trans_reg_C"/>
    <property type="match status" value="1"/>
</dbReference>
<evidence type="ECO:0000256" key="1">
    <source>
        <dbReference type="ARBA" id="ARBA00005820"/>
    </source>
</evidence>
<dbReference type="Pfam" id="PF00486">
    <property type="entry name" value="Trans_reg_C"/>
    <property type="match status" value="1"/>
</dbReference>
<dbReference type="SUPFAM" id="SSF46894">
    <property type="entry name" value="C-terminal effector domain of the bipartite response regulators"/>
    <property type="match status" value="1"/>
</dbReference>
<evidence type="ECO:0000256" key="4">
    <source>
        <dbReference type="ARBA" id="ARBA00023163"/>
    </source>
</evidence>
<proteinExistence type="inferred from homology"/>
<feature type="domain" description="OmpR/PhoB-type" evidence="6">
    <location>
        <begin position="1"/>
        <end position="98"/>
    </location>
</feature>
<dbReference type="RefSeq" id="WP_162189946.1">
    <property type="nucleotide sequence ID" value="NZ_CP073767.1"/>
</dbReference>
<dbReference type="GO" id="GO:0000160">
    <property type="term" value="P:phosphorelay signal transduction system"/>
    <property type="evidence" value="ECO:0007669"/>
    <property type="project" value="InterPro"/>
</dbReference>
<dbReference type="CDD" id="cd15831">
    <property type="entry name" value="BTAD"/>
    <property type="match status" value="1"/>
</dbReference>
<dbReference type="Pfam" id="PF03704">
    <property type="entry name" value="BTAD"/>
    <property type="match status" value="1"/>
</dbReference>
<dbReference type="Proteomes" id="UP001058003">
    <property type="component" value="Chromosome"/>
</dbReference>
<dbReference type="AlphaFoldDB" id="A0A9Q9IP24"/>
<dbReference type="EMBL" id="CP073767">
    <property type="protein sequence ID" value="UWZ59041.1"/>
    <property type="molecule type" value="Genomic_DNA"/>
</dbReference>
<sequence>MTHTPGGAVVEVRLLDGVEIWSAGRRLDAGGPRQRSVLAVLASEANRALPVETLIDRVWDSRPPVQARHTLHAYVTRLRKLVGADRLTCRAGAYRLTGGPEHIDVLRVAELTTRAGDPAAAPHARAELLGEALALWRGVPLAGLPGAWAAQTRHRWSQQRLDTTLAWAEAQLPRAGAASVIPELEALTAEHWLSEPLTGALMVALAAAGRPAEALDRFTQLRRRLADELGCDPGPELRRLHVSILRRSHDRPRTCVCGASDTST</sequence>
<dbReference type="InterPro" id="IPR016032">
    <property type="entry name" value="Sig_transdc_resp-reg_C-effctor"/>
</dbReference>
<dbReference type="PANTHER" id="PTHR35807:SF1">
    <property type="entry name" value="TRANSCRIPTIONAL REGULATOR REDD"/>
    <property type="match status" value="1"/>
</dbReference>
<gene>
    <name evidence="7" type="ORF">Daura_24500</name>
</gene>
<protein>
    <submittedName>
        <fullName evidence="7">Winged helix-turn-helix domain-containing protein</fullName>
    </submittedName>
</protein>
<organism evidence="7 8">
    <name type="scientific">Dactylosporangium aurantiacum</name>
    <dbReference type="NCBI Taxonomy" id="35754"/>
    <lineage>
        <taxon>Bacteria</taxon>
        <taxon>Bacillati</taxon>
        <taxon>Actinomycetota</taxon>
        <taxon>Actinomycetes</taxon>
        <taxon>Micromonosporales</taxon>
        <taxon>Micromonosporaceae</taxon>
        <taxon>Dactylosporangium</taxon>
    </lineage>
</organism>
<dbReference type="InterPro" id="IPR001867">
    <property type="entry name" value="OmpR/PhoB-type_DNA-bd"/>
</dbReference>